<keyword evidence="5" id="KW-1185">Reference proteome</keyword>
<dbReference type="PANTHER" id="PTHR30055">
    <property type="entry name" value="HTH-TYPE TRANSCRIPTIONAL REGULATOR RUTR"/>
    <property type="match status" value="1"/>
</dbReference>
<dbReference type="Gene3D" id="1.10.357.10">
    <property type="entry name" value="Tetracycline Repressor, domain 2"/>
    <property type="match status" value="1"/>
</dbReference>
<evidence type="ECO:0000313" key="4">
    <source>
        <dbReference type="EMBL" id="EHN10439.1"/>
    </source>
</evidence>
<dbReference type="PROSITE" id="PS50977">
    <property type="entry name" value="HTH_TETR_2"/>
    <property type="match status" value="1"/>
</dbReference>
<dbReference type="PANTHER" id="PTHR30055:SF184">
    <property type="entry name" value="HTH-TYPE TRANSCRIPTIONAL REGULATOR ETHR"/>
    <property type="match status" value="1"/>
</dbReference>
<reference evidence="4 5" key="1">
    <citation type="journal article" date="2013" name="Biodegradation">
        <title>Quantitative proteomic analysis of ibuprofen-degrading Patulibacter sp. strain I11.</title>
        <authorList>
            <person name="Almeida B."/>
            <person name="Kjeldal H."/>
            <person name="Lolas I."/>
            <person name="Knudsen A.D."/>
            <person name="Carvalho G."/>
            <person name="Nielsen K.L."/>
            <person name="Barreto Crespo M.T."/>
            <person name="Stensballe A."/>
            <person name="Nielsen J.L."/>
        </authorList>
    </citation>
    <scope>NUCLEOTIDE SEQUENCE [LARGE SCALE GENOMIC DNA]</scope>
    <source>
        <strain evidence="4 5">I11</strain>
    </source>
</reference>
<dbReference type="SUPFAM" id="SSF46689">
    <property type="entry name" value="Homeodomain-like"/>
    <property type="match status" value="1"/>
</dbReference>
<keyword evidence="1 2" id="KW-0238">DNA-binding</keyword>
<dbReference type="Pfam" id="PF00440">
    <property type="entry name" value="TetR_N"/>
    <property type="match status" value="1"/>
</dbReference>
<dbReference type="SUPFAM" id="SSF48498">
    <property type="entry name" value="Tetracyclin repressor-like, C-terminal domain"/>
    <property type="match status" value="1"/>
</dbReference>
<organism evidence="4 5">
    <name type="scientific">Patulibacter medicamentivorans</name>
    <dbReference type="NCBI Taxonomy" id="1097667"/>
    <lineage>
        <taxon>Bacteria</taxon>
        <taxon>Bacillati</taxon>
        <taxon>Actinomycetota</taxon>
        <taxon>Thermoleophilia</taxon>
        <taxon>Solirubrobacterales</taxon>
        <taxon>Patulibacteraceae</taxon>
        <taxon>Patulibacter</taxon>
    </lineage>
</organism>
<dbReference type="OrthoDB" id="5242520at2"/>
<dbReference type="GO" id="GO:0003700">
    <property type="term" value="F:DNA-binding transcription factor activity"/>
    <property type="evidence" value="ECO:0007669"/>
    <property type="project" value="TreeGrafter"/>
</dbReference>
<evidence type="ECO:0000256" key="2">
    <source>
        <dbReference type="PROSITE-ProRule" id="PRU00335"/>
    </source>
</evidence>
<comment type="caution">
    <text evidence="4">The sequence shown here is derived from an EMBL/GenBank/DDBJ whole genome shotgun (WGS) entry which is preliminary data.</text>
</comment>
<proteinExistence type="predicted"/>
<dbReference type="Proteomes" id="UP000005143">
    <property type="component" value="Unassembled WGS sequence"/>
</dbReference>
<dbReference type="InterPro" id="IPR050109">
    <property type="entry name" value="HTH-type_TetR-like_transc_reg"/>
</dbReference>
<dbReference type="InterPro" id="IPR001647">
    <property type="entry name" value="HTH_TetR"/>
</dbReference>
<protein>
    <submittedName>
        <fullName evidence="4">Transcriptional regulator TetR family</fullName>
    </submittedName>
</protein>
<dbReference type="InterPro" id="IPR036271">
    <property type="entry name" value="Tet_transcr_reg_TetR-rel_C_sf"/>
</dbReference>
<dbReference type="RefSeq" id="WP_007576100.1">
    <property type="nucleotide sequence ID" value="NZ_AGUD01000221.1"/>
</dbReference>
<evidence type="ECO:0000313" key="5">
    <source>
        <dbReference type="Proteomes" id="UP000005143"/>
    </source>
</evidence>
<dbReference type="GO" id="GO:0000976">
    <property type="term" value="F:transcription cis-regulatory region binding"/>
    <property type="evidence" value="ECO:0007669"/>
    <property type="project" value="TreeGrafter"/>
</dbReference>
<name>H0E7B4_9ACTN</name>
<sequence>MPLVRSNSRAAEARERGTRAFLDAAEASVAEGTSYSEISIGDLAARAGFSRASFYAYFTDKRALAVAIAERFERDLGAQVDGWLAGEDGGPVRDTVERVAQVFEQRRGAALLLAEAATYDPEVRALWRALHERFEVRIGAWISRADPDAEPAAVHARAFTLAWSTQATLVEHLSGRDHVDPAVTEALAQQWSAGLGTAGG</sequence>
<accession>H0E7B4</accession>
<feature type="DNA-binding region" description="H-T-H motif" evidence="2">
    <location>
        <begin position="39"/>
        <end position="58"/>
    </location>
</feature>
<dbReference type="EMBL" id="AGUD01000221">
    <property type="protein sequence ID" value="EHN10439.1"/>
    <property type="molecule type" value="Genomic_DNA"/>
</dbReference>
<feature type="domain" description="HTH tetR-type" evidence="3">
    <location>
        <begin position="16"/>
        <end position="76"/>
    </location>
</feature>
<evidence type="ECO:0000256" key="1">
    <source>
        <dbReference type="ARBA" id="ARBA00023125"/>
    </source>
</evidence>
<gene>
    <name evidence="4" type="ORF">PAI11_27160</name>
</gene>
<dbReference type="InterPro" id="IPR009057">
    <property type="entry name" value="Homeodomain-like_sf"/>
</dbReference>
<dbReference type="AlphaFoldDB" id="H0E7B4"/>
<evidence type="ECO:0000259" key="3">
    <source>
        <dbReference type="PROSITE" id="PS50977"/>
    </source>
</evidence>
<dbReference type="Gene3D" id="1.10.10.60">
    <property type="entry name" value="Homeodomain-like"/>
    <property type="match status" value="1"/>
</dbReference>